<dbReference type="InterPro" id="IPR013324">
    <property type="entry name" value="RNA_pol_sigma_r3/r4-like"/>
</dbReference>
<dbReference type="AlphaFoldDB" id="A0A8J3LDT6"/>
<evidence type="ECO:0000256" key="3">
    <source>
        <dbReference type="ARBA" id="ARBA00023082"/>
    </source>
</evidence>
<evidence type="ECO:0000256" key="7">
    <source>
        <dbReference type="SAM" id="Phobius"/>
    </source>
</evidence>
<comment type="caution">
    <text evidence="10">The sequence shown here is derived from an EMBL/GenBank/DDBJ whole genome shotgun (WGS) entry which is preliminary data.</text>
</comment>
<dbReference type="SUPFAM" id="SSF69304">
    <property type="entry name" value="Tricorn protease N-terminal domain"/>
    <property type="match status" value="1"/>
</dbReference>
<dbReference type="InterPro" id="IPR013249">
    <property type="entry name" value="RNA_pol_sigma70_r4_t2"/>
</dbReference>
<evidence type="ECO:0000256" key="4">
    <source>
        <dbReference type="ARBA" id="ARBA00023125"/>
    </source>
</evidence>
<evidence type="ECO:0000259" key="8">
    <source>
        <dbReference type="Pfam" id="PF04542"/>
    </source>
</evidence>
<keyword evidence="7" id="KW-0472">Membrane</keyword>
<evidence type="ECO:0000313" key="10">
    <source>
        <dbReference type="EMBL" id="GIG13674.1"/>
    </source>
</evidence>
<feature type="region of interest" description="Disordered" evidence="6">
    <location>
        <begin position="210"/>
        <end position="238"/>
    </location>
</feature>
<dbReference type="Proteomes" id="UP000660339">
    <property type="component" value="Unassembled WGS sequence"/>
</dbReference>
<evidence type="ECO:0008006" key="12">
    <source>
        <dbReference type="Google" id="ProtNLM"/>
    </source>
</evidence>
<feature type="domain" description="RNA polymerase sigma factor 70 region 4 type 2" evidence="9">
    <location>
        <begin position="99"/>
        <end position="149"/>
    </location>
</feature>
<evidence type="ECO:0000256" key="1">
    <source>
        <dbReference type="ARBA" id="ARBA00010641"/>
    </source>
</evidence>
<feature type="domain" description="RNA polymerase sigma-70 region 2" evidence="8">
    <location>
        <begin position="17"/>
        <end position="75"/>
    </location>
</feature>
<dbReference type="GO" id="GO:0003677">
    <property type="term" value="F:DNA binding"/>
    <property type="evidence" value="ECO:0007669"/>
    <property type="project" value="UniProtKB-KW"/>
</dbReference>
<dbReference type="InterPro" id="IPR039425">
    <property type="entry name" value="RNA_pol_sigma-70-like"/>
</dbReference>
<accession>A0A8J3LDT6</accession>
<evidence type="ECO:0000259" key="9">
    <source>
        <dbReference type="Pfam" id="PF08281"/>
    </source>
</evidence>
<keyword evidence="7" id="KW-1133">Transmembrane helix</keyword>
<feature type="compositionally biased region" description="Pro residues" evidence="6">
    <location>
        <begin position="224"/>
        <end position="233"/>
    </location>
</feature>
<keyword evidence="3" id="KW-0731">Sigma factor</keyword>
<dbReference type="PANTHER" id="PTHR43133:SF50">
    <property type="entry name" value="ECF RNA POLYMERASE SIGMA FACTOR SIGM"/>
    <property type="match status" value="1"/>
</dbReference>
<protein>
    <recommendedName>
        <fullName evidence="12">RNA polymerase sigma-70 factor (Sigma-E family)</fullName>
    </recommendedName>
</protein>
<dbReference type="InterPro" id="IPR007627">
    <property type="entry name" value="RNA_pol_sigma70_r2"/>
</dbReference>
<organism evidence="10 11">
    <name type="scientific">Catellatospora methionotrophica</name>
    <dbReference type="NCBI Taxonomy" id="121620"/>
    <lineage>
        <taxon>Bacteria</taxon>
        <taxon>Bacillati</taxon>
        <taxon>Actinomycetota</taxon>
        <taxon>Actinomycetes</taxon>
        <taxon>Micromonosporales</taxon>
        <taxon>Micromonosporaceae</taxon>
        <taxon>Catellatospora</taxon>
    </lineage>
</organism>
<gene>
    <name evidence="10" type="ORF">Cme02nite_20060</name>
</gene>
<keyword evidence="4" id="KW-0238">DNA-binding</keyword>
<proteinExistence type="inferred from homology"/>
<dbReference type="EMBL" id="BONJ01000007">
    <property type="protein sequence ID" value="GIG13674.1"/>
    <property type="molecule type" value="Genomic_DNA"/>
</dbReference>
<keyword evidence="7" id="KW-0812">Transmembrane</keyword>
<name>A0A8J3LDT6_9ACTN</name>
<dbReference type="GO" id="GO:0016987">
    <property type="term" value="F:sigma factor activity"/>
    <property type="evidence" value="ECO:0007669"/>
    <property type="project" value="UniProtKB-KW"/>
</dbReference>
<keyword evidence="11" id="KW-1185">Reference proteome</keyword>
<dbReference type="Pfam" id="PF08281">
    <property type="entry name" value="Sigma70_r4_2"/>
    <property type="match status" value="1"/>
</dbReference>
<dbReference type="NCBIfam" id="TIGR02937">
    <property type="entry name" value="sigma70-ECF"/>
    <property type="match status" value="1"/>
</dbReference>
<evidence type="ECO:0000313" key="11">
    <source>
        <dbReference type="Proteomes" id="UP000660339"/>
    </source>
</evidence>
<feature type="transmembrane region" description="Helical" evidence="7">
    <location>
        <begin position="182"/>
        <end position="202"/>
    </location>
</feature>
<dbReference type="InterPro" id="IPR014284">
    <property type="entry name" value="RNA_pol_sigma-70_dom"/>
</dbReference>
<evidence type="ECO:0000256" key="5">
    <source>
        <dbReference type="ARBA" id="ARBA00023163"/>
    </source>
</evidence>
<dbReference type="InterPro" id="IPR036388">
    <property type="entry name" value="WH-like_DNA-bd_sf"/>
</dbReference>
<dbReference type="GO" id="GO:0006352">
    <property type="term" value="P:DNA-templated transcription initiation"/>
    <property type="evidence" value="ECO:0007669"/>
    <property type="project" value="InterPro"/>
</dbReference>
<dbReference type="InterPro" id="IPR013325">
    <property type="entry name" value="RNA_pol_sigma_r2"/>
</dbReference>
<dbReference type="Gene3D" id="1.10.1740.10">
    <property type="match status" value="1"/>
</dbReference>
<dbReference type="InterPro" id="IPR014325">
    <property type="entry name" value="RNA_pol_sigma-E_actinobac"/>
</dbReference>
<keyword evidence="2" id="KW-0805">Transcription regulation</keyword>
<dbReference type="NCBIfam" id="TIGR02983">
    <property type="entry name" value="SigE-fam_strep"/>
    <property type="match status" value="1"/>
</dbReference>
<keyword evidence="5" id="KW-0804">Transcription</keyword>
<dbReference type="PANTHER" id="PTHR43133">
    <property type="entry name" value="RNA POLYMERASE ECF-TYPE SIGMA FACTO"/>
    <property type="match status" value="1"/>
</dbReference>
<dbReference type="SUPFAM" id="SSF88659">
    <property type="entry name" value="Sigma3 and sigma4 domains of RNA polymerase sigma factors"/>
    <property type="match status" value="1"/>
</dbReference>
<evidence type="ECO:0000256" key="2">
    <source>
        <dbReference type="ARBA" id="ARBA00023015"/>
    </source>
</evidence>
<reference evidence="10" key="1">
    <citation type="submission" date="2021-01" db="EMBL/GenBank/DDBJ databases">
        <title>Whole genome shotgun sequence of Catellatospora methionotrophica NBRC 14553.</title>
        <authorList>
            <person name="Komaki H."/>
            <person name="Tamura T."/>
        </authorList>
    </citation>
    <scope>NUCLEOTIDE SEQUENCE</scope>
    <source>
        <strain evidence="10">NBRC 14553</strain>
    </source>
</reference>
<evidence type="ECO:0000256" key="6">
    <source>
        <dbReference type="SAM" id="MobiDB-lite"/>
    </source>
</evidence>
<dbReference type="Pfam" id="PF04542">
    <property type="entry name" value="Sigma70_r2"/>
    <property type="match status" value="1"/>
</dbReference>
<dbReference type="SUPFAM" id="SSF88946">
    <property type="entry name" value="Sigma2 domain of RNA polymerase sigma factors"/>
    <property type="match status" value="1"/>
</dbReference>
<dbReference type="Gene3D" id="1.10.10.10">
    <property type="entry name" value="Winged helix-like DNA-binding domain superfamily/Winged helix DNA-binding domain"/>
    <property type="match status" value="1"/>
</dbReference>
<sequence>MSRYDGFHEFVVARGGALSRTAFLLTGEHYAAEDLVQSALAKAAVRWRQIREYGQPEAYVRRIMVNEQISWWRRRPARPTADLPDLPGPDEPHRVVERVALTRALATLAPRQRAVLVLRFYEDLSEADTAAAMGCSVGTVKSQTNLALTNLRRSLPLVAEHAGQYADAQAALATAHRRRTRLAGAAVALAALPLLGLIWYALAGAAAAPAPVTNSPSPSARALPPSPMTPPALPAHVPAGDVLPDLPADHGVRGGTLLLAKKAGDGRDYELVAGDGRRHRLPSAPTGGFTVDPVLSPDGRWLLWSSPQGTEVRELTTATVHLLPYPVSEARWSPSAVWLYVRHYTDGGETLVRVGDWAVRELDVADPVQPVAALLDSGELLRLGSPITDTAVTLDRIDPLTGAARRITVDLRGMLRAGESAVAVTVTDLDSGKRDRIALVLPVADGTAGVEIVRSGPGSTDTVSAVVRFSLVDGRAMQRIDLSRDGFSMPLCFHGPQLLWTDGRAVIGSGGDYRLPLDPGYGVKPPGCLRVAEQRQD</sequence>
<comment type="similarity">
    <text evidence="1">Belongs to the sigma-70 factor family. ECF subfamily.</text>
</comment>
<feature type="compositionally biased region" description="Low complexity" evidence="6">
    <location>
        <begin position="210"/>
        <end position="223"/>
    </location>
</feature>
<dbReference type="CDD" id="cd06171">
    <property type="entry name" value="Sigma70_r4"/>
    <property type="match status" value="1"/>
</dbReference>